<keyword evidence="2" id="KW-0808">Transferase</keyword>
<dbReference type="Pfam" id="PF08242">
    <property type="entry name" value="Methyltransf_12"/>
    <property type="match status" value="1"/>
</dbReference>
<dbReference type="OrthoDB" id="836632at2"/>
<dbReference type="AlphaFoldDB" id="A0A328BLX1"/>
<proteinExistence type="predicted"/>
<dbReference type="CDD" id="cd02440">
    <property type="entry name" value="AdoMet_MTases"/>
    <property type="match status" value="1"/>
</dbReference>
<dbReference type="EMBL" id="QHKM01000004">
    <property type="protein sequence ID" value="RAK65968.1"/>
    <property type="molecule type" value="Genomic_DNA"/>
</dbReference>
<evidence type="ECO:0000313" key="3">
    <source>
        <dbReference type="Proteomes" id="UP000248553"/>
    </source>
</evidence>
<accession>A0A328BLX1</accession>
<comment type="caution">
    <text evidence="2">The sequence shown here is derived from an EMBL/GenBank/DDBJ whole genome shotgun (WGS) entry which is preliminary data.</text>
</comment>
<evidence type="ECO:0000259" key="1">
    <source>
        <dbReference type="Pfam" id="PF08242"/>
    </source>
</evidence>
<keyword evidence="2" id="KW-0489">Methyltransferase</keyword>
<dbReference type="InterPro" id="IPR029063">
    <property type="entry name" value="SAM-dependent_MTases_sf"/>
</dbReference>
<reference evidence="3" key="1">
    <citation type="submission" date="2018-05" db="EMBL/GenBank/DDBJ databases">
        <authorList>
            <person name="Nie L."/>
        </authorList>
    </citation>
    <scope>NUCLEOTIDE SEQUENCE [LARGE SCALE GENOMIC DNA]</scope>
    <source>
        <strain evidence="3">NL</strain>
    </source>
</reference>
<dbReference type="SUPFAM" id="SSF53335">
    <property type="entry name" value="S-adenosyl-L-methionine-dependent methyltransferases"/>
    <property type="match status" value="1"/>
</dbReference>
<sequence>MPTSVPDFDSVAAFYDPLARLVFGPTLLRAQRAALQAGLPAAGAAPRVLFIGGGTGRVLPELLAARPDAQVLYLEASARMLRQAAELLQRRPEAAGQVSFRHGTEAALLPAEQFDVIVAFFLFDLFPPAELAALLARLHCHAHGGTRWLVADFAPPRRGWQRGLQWLMYRFFGLTSGVRGRQLPDIAGALGQLGLRPVWEQHWADGLVQAGVWARS</sequence>
<evidence type="ECO:0000313" key="2">
    <source>
        <dbReference type="EMBL" id="RAK65968.1"/>
    </source>
</evidence>
<dbReference type="GO" id="GO:0008168">
    <property type="term" value="F:methyltransferase activity"/>
    <property type="evidence" value="ECO:0007669"/>
    <property type="project" value="UniProtKB-KW"/>
</dbReference>
<dbReference type="InterPro" id="IPR013217">
    <property type="entry name" value="Methyltransf_12"/>
</dbReference>
<dbReference type="RefSeq" id="WP_111478878.1">
    <property type="nucleotide sequence ID" value="NZ_QHKM01000004.1"/>
</dbReference>
<protein>
    <submittedName>
        <fullName evidence="2">Class I SAM-dependent methyltransferase</fullName>
    </submittedName>
</protein>
<feature type="domain" description="Methyltransferase type 12" evidence="1">
    <location>
        <begin position="51"/>
        <end position="141"/>
    </location>
</feature>
<dbReference type="GO" id="GO:0032259">
    <property type="term" value="P:methylation"/>
    <property type="evidence" value="ECO:0007669"/>
    <property type="project" value="UniProtKB-KW"/>
</dbReference>
<dbReference type="Gene3D" id="3.40.50.150">
    <property type="entry name" value="Vaccinia Virus protein VP39"/>
    <property type="match status" value="1"/>
</dbReference>
<name>A0A328BLX1_9BACT</name>
<keyword evidence="3" id="KW-1185">Reference proteome</keyword>
<gene>
    <name evidence="2" type="ORF">DLM85_14760</name>
</gene>
<dbReference type="Proteomes" id="UP000248553">
    <property type="component" value="Unassembled WGS sequence"/>
</dbReference>
<organism evidence="2 3">
    <name type="scientific">Hymenobacter edaphi</name>
    <dbReference type="NCBI Taxonomy" id="2211146"/>
    <lineage>
        <taxon>Bacteria</taxon>
        <taxon>Pseudomonadati</taxon>
        <taxon>Bacteroidota</taxon>
        <taxon>Cytophagia</taxon>
        <taxon>Cytophagales</taxon>
        <taxon>Hymenobacteraceae</taxon>
        <taxon>Hymenobacter</taxon>
    </lineage>
</organism>